<reference evidence="3 4" key="1">
    <citation type="journal article" date="2018" name="Sci. Rep.">
        <title>Raphidocelis subcapitata (=Pseudokirchneriella subcapitata) provides an insight into genome evolution and environmental adaptations in the Sphaeropleales.</title>
        <authorList>
            <person name="Suzuki S."/>
            <person name="Yamaguchi H."/>
            <person name="Nakajima N."/>
            <person name="Kawachi M."/>
        </authorList>
    </citation>
    <scope>NUCLEOTIDE SEQUENCE [LARGE SCALE GENOMIC DNA]</scope>
    <source>
        <strain evidence="3 4">NIES-35</strain>
    </source>
</reference>
<name>A0A2V0PJL7_9CHLO</name>
<sequence>METSAADERAAGPRRHEAAAGPPAADAEAQRLRAQAEEALASGRHGDAMAAARAGAALVANPHKRDALFRDLSDRIALAAAARGGAAAGFPGRLLTVRPADPDTAWLGLPAPADGGDGAAAPGSRRALPAPQGWRAGGPAAGQTRPQLFFRCLEDALGAAADGDVIELLPGTHNVRAPGGLRLDRRVLIGGGGGEGGGLLGRLGGAGQEGPGVGAGPAAALIDYRGNAPLFRISRPCVLSRIEVDMVGFAPAVAIDGPASLAPLLAGCRVACSGGDAVLAGGAAAPTLLNCSLTGCKAGLHLHGTARATLRACALEGCGDQGALLQEGASAELDGCEIRGCGAEGVAASGEAALALRGCLVSACGGPAVDASGAARARLGRCRLSGCCGGLWLWGVAEASARACRIEGGASFAVLLDGAARAASGGGNSIDGPTLLPAAPGPRPLATAAAKASAARGHAPGAGSGGGGGAATEVPLVPQPCAAARDVRVLAAAFPTESGPFVVAPRAFAS</sequence>
<feature type="region of interest" description="Disordered" evidence="1">
    <location>
        <begin position="109"/>
        <end position="141"/>
    </location>
</feature>
<comment type="caution">
    <text evidence="3">The sequence shown here is derived from an EMBL/GenBank/DDBJ whole genome shotgun (WGS) entry which is preliminary data.</text>
</comment>
<dbReference type="InParanoid" id="A0A2V0PJL7"/>
<gene>
    <name evidence="3" type="ORF">Rsub_10430</name>
</gene>
<evidence type="ECO:0000313" key="4">
    <source>
        <dbReference type="Proteomes" id="UP000247498"/>
    </source>
</evidence>
<dbReference type="InterPro" id="IPR012334">
    <property type="entry name" value="Pectin_lyas_fold"/>
</dbReference>
<protein>
    <recommendedName>
        <fullName evidence="2">Right handed beta helix domain-containing protein</fullName>
    </recommendedName>
</protein>
<dbReference type="InterPro" id="IPR039448">
    <property type="entry name" value="Beta_helix"/>
</dbReference>
<dbReference type="InterPro" id="IPR011050">
    <property type="entry name" value="Pectin_lyase_fold/virulence"/>
</dbReference>
<dbReference type="STRING" id="307507.A0A2V0PJL7"/>
<proteinExistence type="predicted"/>
<feature type="compositionally biased region" description="Low complexity" evidence="1">
    <location>
        <begin position="109"/>
        <end position="123"/>
    </location>
</feature>
<feature type="compositionally biased region" description="Basic and acidic residues" evidence="1">
    <location>
        <begin position="1"/>
        <end position="18"/>
    </location>
</feature>
<evidence type="ECO:0000259" key="2">
    <source>
        <dbReference type="Pfam" id="PF13229"/>
    </source>
</evidence>
<dbReference type="AlphaFoldDB" id="A0A2V0PJL7"/>
<dbReference type="EMBL" id="BDRX01000101">
    <property type="protein sequence ID" value="GBF97507.1"/>
    <property type="molecule type" value="Genomic_DNA"/>
</dbReference>
<dbReference type="Pfam" id="PF13229">
    <property type="entry name" value="Beta_helix"/>
    <property type="match status" value="1"/>
</dbReference>
<feature type="compositionally biased region" description="Gly residues" evidence="1">
    <location>
        <begin position="460"/>
        <end position="470"/>
    </location>
</feature>
<feature type="domain" description="Right handed beta helix" evidence="2">
    <location>
        <begin position="265"/>
        <end position="397"/>
    </location>
</feature>
<dbReference type="Proteomes" id="UP000247498">
    <property type="component" value="Unassembled WGS sequence"/>
</dbReference>
<evidence type="ECO:0000256" key="1">
    <source>
        <dbReference type="SAM" id="MobiDB-lite"/>
    </source>
</evidence>
<dbReference type="SUPFAM" id="SSF51126">
    <property type="entry name" value="Pectin lyase-like"/>
    <property type="match status" value="1"/>
</dbReference>
<keyword evidence="4" id="KW-1185">Reference proteome</keyword>
<feature type="compositionally biased region" description="Low complexity" evidence="1">
    <location>
        <begin position="447"/>
        <end position="459"/>
    </location>
</feature>
<feature type="region of interest" description="Disordered" evidence="1">
    <location>
        <begin position="447"/>
        <end position="470"/>
    </location>
</feature>
<accession>A0A2V0PJL7</accession>
<feature type="region of interest" description="Disordered" evidence="1">
    <location>
        <begin position="1"/>
        <end position="31"/>
    </location>
</feature>
<dbReference type="Gene3D" id="2.160.20.10">
    <property type="entry name" value="Single-stranded right-handed beta-helix, Pectin lyase-like"/>
    <property type="match status" value="1"/>
</dbReference>
<evidence type="ECO:0000313" key="3">
    <source>
        <dbReference type="EMBL" id="GBF97507.1"/>
    </source>
</evidence>
<organism evidence="3 4">
    <name type="scientific">Raphidocelis subcapitata</name>
    <dbReference type="NCBI Taxonomy" id="307507"/>
    <lineage>
        <taxon>Eukaryota</taxon>
        <taxon>Viridiplantae</taxon>
        <taxon>Chlorophyta</taxon>
        <taxon>core chlorophytes</taxon>
        <taxon>Chlorophyceae</taxon>
        <taxon>CS clade</taxon>
        <taxon>Sphaeropleales</taxon>
        <taxon>Selenastraceae</taxon>
        <taxon>Raphidocelis</taxon>
    </lineage>
</organism>